<reference evidence="10 11" key="1">
    <citation type="journal article" date="2021" name="Nat. Plants">
        <title>The Taxus genome provides insights into paclitaxel biosynthesis.</title>
        <authorList>
            <person name="Xiong X."/>
            <person name="Gou J."/>
            <person name="Liao Q."/>
            <person name="Li Y."/>
            <person name="Zhou Q."/>
            <person name="Bi G."/>
            <person name="Li C."/>
            <person name="Du R."/>
            <person name="Wang X."/>
            <person name="Sun T."/>
            <person name="Guo L."/>
            <person name="Liang H."/>
            <person name="Lu P."/>
            <person name="Wu Y."/>
            <person name="Zhang Z."/>
            <person name="Ro D.K."/>
            <person name="Shang Y."/>
            <person name="Huang S."/>
            <person name="Yan J."/>
        </authorList>
    </citation>
    <scope>NUCLEOTIDE SEQUENCE [LARGE SCALE GENOMIC DNA]</scope>
    <source>
        <strain evidence="10">Ta-2019</strain>
    </source>
</reference>
<dbReference type="AlphaFoldDB" id="A0AA38BXW3"/>
<dbReference type="GO" id="GO:0004497">
    <property type="term" value="F:monooxygenase activity"/>
    <property type="evidence" value="ECO:0007669"/>
    <property type="project" value="UniProtKB-KW"/>
</dbReference>
<comment type="cofactor">
    <cofactor evidence="1">
        <name>heme</name>
        <dbReference type="ChEBI" id="CHEBI:30413"/>
    </cofactor>
</comment>
<evidence type="ECO:0000256" key="2">
    <source>
        <dbReference type="ARBA" id="ARBA00004370"/>
    </source>
</evidence>
<evidence type="ECO:0000256" key="3">
    <source>
        <dbReference type="ARBA" id="ARBA00010617"/>
    </source>
</evidence>
<proteinExistence type="inferred from homology"/>
<dbReference type="GO" id="GO:0016020">
    <property type="term" value="C:membrane"/>
    <property type="evidence" value="ECO:0007669"/>
    <property type="project" value="UniProtKB-SubCell"/>
</dbReference>
<evidence type="ECO:0000256" key="7">
    <source>
        <dbReference type="ARBA" id="ARBA00023004"/>
    </source>
</evidence>
<feature type="non-terminal residue" evidence="10">
    <location>
        <position position="263"/>
    </location>
</feature>
<dbReference type="InterPro" id="IPR001128">
    <property type="entry name" value="Cyt_P450"/>
</dbReference>
<evidence type="ECO:0000256" key="5">
    <source>
        <dbReference type="ARBA" id="ARBA00022723"/>
    </source>
</evidence>
<dbReference type="GO" id="GO:0016705">
    <property type="term" value="F:oxidoreductase activity, acting on paired donors, with incorporation or reduction of molecular oxygen"/>
    <property type="evidence" value="ECO:0007669"/>
    <property type="project" value="InterPro"/>
</dbReference>
<evidence type="ECO:0000256" key="8">
    <source>
        <dbReference type="ARBA" id="ARBA00023033"/>
    </source>
</evidence>
<comment type="subcellular location">
    <subcellularLocation>
        <location evidence="2">Membrane</location>
    </subcellularLocation>
</comment>
<dbReference type="Pfam" id="PF00067">
    <property type="entry name" value="p450"/>
    <property type="match status" value="2"/>
</dbReference>
<evidence type="ECO:0000256" key="6">
    <source>
        <dbReference type="ARBA" id="ARBA00023002"/>
    </source>
</evidence>
<dbReference type="PANTHER" id="PTHR47943">
    <property type="entry name" value="CYTOCHROME P450 93A3-LIKE"/>
    <property type="match status" value="1"/>
</dbReference>
<keyword evidence="7" id="KW-0408">Iron</keyword>
<keyword evidence="6" id="KW-0560">Oxidoreductase</keyword>
<keyword evidence="9" id="KW-0472">Membrane</keyword>
<evidence type="ECO:0000313" key="11">
    <source>
        <dbReference type="Proteomes" id="UP000824469"/>
    </source>
</evidence>
<evidence type="ECO:0000256" key="1">
    <source>
        <dbReference type="ARBA" id="ARBA00001971"/>
    </source>
</evidence>
<comment type="similarity">
    <text evidence="3">Belongs to the cytochrome P450 family.</text>
</comment>
<organism evidence="10 11">
    <name type="scientific">Taxus chinensis</name>
    <name type="common">Chinese yew</name>
    <name type="synonym">Taxus wallichiana var. chinensis</name>
    <dbReference type="NCBI Taxonomy" id="29808"/>
    <lineage>
        <taxon>Eukaryota</taxon>
        <taxon>Viridiplantae</taxon>
        <taxon>Streptophyta</taxon>
        <taxon>Embryophyta</taxon>
        <taxon>Tracheophyta</taxon>
        <taxon>Spermatophyta</taxon>
        <taxon>Pinopsida</taxon>
        <taxon>Pinidae</taxon>
        <taxon>Conifers II</taxon>
        <taxon>Cupressales</taxon>
        <taxon>Taxaceae</taxon>
        <taxon>Taxus</taxon>
    </lineage>
</organism>
<feature type="non-terminal residue" evidence="10">
    <location>
        <position position="1"/>
    </location>
</feature>
<dbReference type="Proteomes" id="UP000824469">
    <property type="component" value="Unassembled WGS sequence"/>
</dbReference>
<keyword evidence="8" id="KW-0503">Monooxygenase</keyword>
<dbReference type="GO" id="GO:0005506">
    <property type="term" value="F:iron ion binding"/>
    <property type="evidence" value="ECO:0007669"/>
    <property type="project" value="InterPro"/>
</dbReference>
<dbReference type="PANTHER" id="PTHR47943:SF2">
    <property type="entry name" value="CYTOCHROME P450"/>
    <property type="match status" value="1"/>
</dbReference>
<keyword evidence="5" id="KW-0479">Metal-binding</keyword>
<protein>
    <submittedName>
        <fullName evidence="10">Uncharacterized protein</fullName>
    </submittedName>
</protein>
<evidence type="ECO:0000256" key="4">
    <source>
        <dbReference type="ARBA" id="ARBA00022617"/>
    </source>
</evidence>
<dbReference type="InterPro" id="IPR036396">
    <property type="entry name" value="Cyt_P450_sf"/>
</dbReference>
<keyword evidence="4" id="KW-0349">Heme</keyword>
<dbReference type="GO" id="GO:0020037">
    <property type="term" value="F:heme binding"/>
    <property type="evidence" value="ECO:0007669"/>
    <property type="project" value="InterPro"/>
</dbReference>
<evidence type="ECO:0000256" key="9">
    <source>
        <dbReference type="ARBA" id="ARBA00023136"/>
    </source>
</evidence>
<keyword evidence="11" id="KW-1185">Reference proteome</keyword>
<dbReference type="EMBL" id="JAHRHJ020003813">
    <property type="protein sequence ID" value="KAH9289423.1"/>
    <property type="molecule type" value="Genomic_DNA"/>
</dbReference>
<comment type="caution">
    <text evidence="10">The sequence shown here is derived from an EMBL/GenBank/DDBJ whole genome shotgun (WGS) entry which is preliminary data.</text>
</comment>
<evidence type="ECO:0000313" key="10">
    <source>
        <dbReference type="EMBL" id="KAH9289423.1"/>
    </source>
</evidence>
<dbReference type="SUPFAM" id="SSF48264">
    <property type="entry name" value="Cytochrome P450"/>
    <property type="match status" value="2"/>
</dbReference>
<accession>A0AA38BXW3</accession>
<gene>
    <name evidence="10" type="ORF">KI387_033540</name>
</gene>
<name>A0AA38BXW3_TAXCH</name>
<sequence>VARRNGGRRAPGPTPLPIIGNLHQMGKLPHHGLQHLAEKNGLIMSLRLGSVPTLVVSSSQAAKLSLKTHNLVFTNRPVSSVGKKIHFLQSEGHHFWIIRAFLEKHVEDLLAGSTDTEENQVFQICARGRGRRVARRNGGRRAPGPTPLPIIGNLHQMGKLPHHGLQHLAEKNGLIMSLRLGSVPALVVSSSQEAKLSLKTHDLVFANRPVSSVGKKIHFLRSKGHHFWIIRAFLEKHAEDLLAGSTDTEENQVFQICARGRGR</sequence>
<dbReference type="Gene3D" id="1.10.630.10">
    <property type="entry name" value="Cytochrome P450"/>
    <property type="match status" value="2"/>
</dbReference>